<dbReference type="HAMAP" id="MF_01966">
    <property type="entry name" value="NADHX_epimerase"/>
    <property type="match status" value="1"/>
</dbReference>
<sequence length="509" mass="54145">MSEQLLELSTLRELEEKNARILGPYTLMERAGTAAADLVCHLHESPCTVTVLCGPGNNGGDGYVCARALVERGYDVYCVQVAGKSPKEGTNAYKAKQMWEEIGGRTFEDPYNAPKSQVVVDAIFGIGLNKPLKGEYIDAVQWYNEREAVHVSLDIPTGLDSQTGQWIGSMPGCRSDVTITFLAGKPGLFTGIGQEVCGHVHTDNLGVSIPLSNINLVEPIDFKSVLAPRKLISSKKDFGRLGIIGGGKGKVGAALIAGAAALRMGAGSVLVELVEENLVYDPGCPELMFREKIDFSEIDALVIGPGLGFSQTARQRLNEALDLQIPLIIDADALTMIAQDSELTSKTAQRSAHTVLTPHPGEAARLLKTTVKDVQSDRVMRAQEISVLTGTVTVLKGSGTVIAQKSGITWINPTGTAGLATAGSGDVLCGMIGAMFAQKFDFVSAILSSIYLHGAASENIDCGLLAGDIAPSALHILQNLRMDVKKNGLKQLGELSCHQRIASHNFYSA</sequence>
<dbReference type="NCBIfam" id="TIGR00197">
    <property type="entry name" value="yjeF_nterm"/>
    <property type="match status" value="1"/>
</dbReference>
<feature type="binding site" evidence="17">
    <location>
        <position position="425"/>
    </location>
    <ligand>
        <name>AMP</name>
        <dbReference type="ChEBI" id="CHEBI:456215"/>
    </ligand>
</feature>
<dbReference type="Pfam" id="PF03853">
    <property type="entry name" value="YjeF_N"/>
    <property type="match status" value="1"/>
</dbReference>
<feature type="binding site" evidence="18">
    <location>
        <position position="136"/>
    </location>
    <ligand>
        <name>(6S)-NADPHX</name>
        <dbReference type="ChEBI" id="CHEBI:64076"/>
    </ligand>
</feature>
<keyword evidence="10 17" id="KW-0520">NAD</keyword>
<dbReference type="PIRSF" id="PIRSF017184">
    <property type="entry name" value="Nnr"/>
    <property type="match status" value="1"/>
</dbReference>
<comment type="function">
    <text evidence="17">Catalyzes the dehydration of the S-form of NAD(P)HX at the expense of ADP, which is converted to AMP. Together with NAD(P)HX epimerase, which catalyzes the epimerization of the S- and R-forms, the enzyme allows the repair of both epimers of NAD(P)HX, a damaged form of NAD(P)H that is a result of enzymatic or heat-dependent hydration.</text>
</comment>
<keyword evidence="7 17" id="KW-0067">ATP-binding</keyword>
<accession>A0A227KDJ0</accession>
<evidence type="ECO:0000256" key="2">
    <source>
        <dbReference type="ARBA" id="ARBA00000909"/>
    </source>
</evidence>
<protein>
    <recommendedName>
        <fullName evidence="19">Bifunctional NAD(P)H-hydrate repair enzyme</fullName>
    </recommendedName>
    <alternativeName>
        <fullName evidence="19">Nicotinamide nucleotide repair protein</fullName>
    </alternativeName>
    <domain>
        <recommendedName>
            <fullName evidence="19">ADP-dependent (S)-NAD(P)H-hydrate dehydratase</fullName>
            <ecNumber evidence="19">4.2.1.136</ecNumber>
        </recommendedName>
        <alternativeName>
            <fullName evidence="19">ADP-dependent NAD(P)HX dehydratase</fullName>
        </alternativeName>
    </domain>
    <domain>
        <recommendedName>
            <fullName evidence="19">NAD(P)H-hydrate epimerase</fullName>
            <ecNumber evidence="19">5.1.99.6</ecNumber>
        </recommendedName>
    </domain>
</protein>
<evidence type="ECO:0000259" key="21">
    <source>
        <dbReference type="PROSITE" id="PS51385"/>
    </source>
</evidence>
<dbReference type="GO" id="GO:0046496">
    <property type="term" value="P:nicotinamide nucleotide metabolic process"/>
    <property type="evidence" value="ECO:0007669"/>
    <property type="project" value="UniProtKB-UniRule"/>
</dbReference>
<evidence type="ECO:0000259" key="20">
    <source>
        <dbReference type="PROSITE" id="PS51383"/>
    </source>
</evidence>
<dbReference type="EC" id="4.2.1.136" evidence="19"/>
<dbReference type="PANTHER" id="PTHR12592">
    <property type="entry name" value="ATP-DEPENDENT (S)-NAD(P)H-HYDRATE DEHYDRATASE FAMILY MEMBER"/>
    <property type="match status" value="1"/>
</dbReference>
<feature type="binding site" evidence="18">
    <location>
        <position position="157"/>
    </location>
    <ligand>
        <name>K(+)</name>
        <dbReference type="ChEBI" id="CHEBI:29103"/>
    </ligand>
</feature>
<comment type="subunit">
    <text evidence="17">Homotetramer.</text>
</comment>
<comment type="similarity">
    <text evidence="18">Belongs to the NnrE/AIBP family.</text>
</comment>
<dbReference type="GO" id="GO:0110051">
    <property type="term" value="P:metabolite repair"/>
    <property type="evidence" value="ECO:0007669"/>
    <property type="project" value="TreeGrafter"/>
</dbReference>
<evidence type="ECO:0000256" key="13">
    <source>
        <dbReference type="ARBA" id="ARBA00023268"/>
    </source>
</evidence>
<evidence type="ECO:0000256" key="15">
    <source>
        <dbReference type="ARBA" id="ARBA00048238"/>
    </source>
</evidence>
<feature type="domain" description="YjeF N-terminal" evidence="21">
    <location>
        <begin position="11"/>
        <end position="213"/>
    </location>
</feature>
<dbReference type="GO" id="GO:0052856">
    <property type="term" value="F:NAD(P)HX epimerase activity"/>
    <property type="evidence" value="ECO:0007669"/>
    <property type="project" value="UniProtKB-UniRule"/>
</dbReference>
<dbReference type="SUPFAM" id="SSF53613">
    <property type="entry name" value="Ribokinase-like"/>
    <property type="match status" value="1"/>
</dbReference>
<dbReference type="PROSITE" id="PS51383">
    <property type="entry name" value="YJEF_C_3"/>
    <property type="match status" value="1"/>
</dbReference>
<evidence type="ECO:0000256" key="14">
    <source>
        <dbReference type="ARBA" id="ARBA00025153"/>
    </source>
</evidence>
<keyword evidence="6 17" id="KW-0547">Nucleotide-binding</keyword>
<dbReference type="GO" id="GO:0046872">
    <property type="term" value="F:metal ion binding"/>
    <property type="evidence" value="ECO:0007669"/>
    <property type="project" value="UniProtKB-UniRule"/>
</dbReference>
<feature type="binding site" evidence="18">
    <location>
        <begin position="125"/>
        <end position="131"/>
    </location>
    <ligand>
        <name>(6S)-NADPHX</name>
        <dbReference type="ChEBI" id="CHEBI:64076"/>
    </ligand>
</feature>
<name>A0A227KDJ0_9BURK</name>
<evidence type="ECO:0000256" key="11">
    <source>
        <dbReference type="ARBA" id="ARBA00023235"/>
    </source>
</evidence>
<dbReference type="CDD" id="cd01171">
    <property type="entry name" value="YXKO-related"/>
    <property type="match status" value="1"/>
</dbReference>
<comment type="function">
    <text evidence="18">Catalyzes the epimerization of the S- and R-forms of NAD(P)HX, a damaged form of NAD(P)H that is a result of enzymatic or heat-dependent hydration. This is a prerequisite for the S-specific NAD(P)H-hydrate dehydratase to allow the repair of both epimers of NAD(P)HX.</text>
</comment>
<dbReference type="EC" id="5.1.99.6" evidence="19"/>
<comment type="caution">
    <text evidence="22">The sequence shown here is derived from an EMBL/GenBank/DDBJ whole genome shotgun (WGS) entry which is preliminary data.</text>
</comment>
<dbReference type="GO" id="GO:0052855">
    <property type="term" value="F:ADP-dependent NAD(P)H-hydrate dehydratase activity"/>
    <property type="evidence" value="ECO:0007669"/>
    <property type="project" value="UniProtKB-UniRule"/>
</dbReference>
<feature type="binding site" evidence="18">
    <location>
        <position position="58"/>
    </location>
    <ligand>
        <name>K(+)</name>
        <dbReference type="ChEBI" id="CHEBI:29103"/>
    </ligand>
</feature>
<feature type="binding site" evidence="17">
    <location>
        <begin position="396"/>
        <end position="400"/>
    </location>
    <ligand>
        <name>AMP</name>
        <dbReference type="ChEBI" id="CHEBI:456215"/>
    </ligand>
</feature>
<evidence type="ECO:0000256" key="8">
    <source>
        <dbReference type="ARBA" id="ARBA00022857"/>
    </source>
</evidence>
<evidence type="ECO:0000256" key="4">
    <source>
        <dbReference type="ARBA" id="ARBA00009524"/>
    </source>
</evidence>
<dbReference type="EMBL" id="NHMP01000009">
    <property type="protein sequence ID" value="OXE45465.1"/>
    <property type="molecule type" value="Genomic_DNA"/>
</dbReference>
<dbReference type="GeneID" id="78361217"/>
<dbReference type="SUPFAM" id="SSF64153">
    <property type="entry name" value="YjeF N-terminal domain-like"/>
    <property type="match status" value="1"/>
</dbReference>
<dbReference type="Gene3D" id="3.40.50.10260">
    <property type="entry name" value="YjeF N-terminal domain"/>
    <property type="match status" value="1"/>
</dbReference>
<evidence type="ECO:0000313" key="23">
    <source>
        <dbReference type="Proteomes" id="UP000214610"/>
    </source>
</evidence>
<evidence type="ECO:0000256" key="12">
    <source>
        <dbReference type="ARBA" id="ARBA00023239"/>
    </source>
</evidence>
<dbReference type="GO" id="GO:0005524">
    <property type="term" value="F:ATP binding"/>
    <property type="evidence" value="ECO:0007669"/>
    <property type="project" value="UniProtKB-UniRule"/>
</dbReference>
<evidence type="ECO:0000256" key="16">
    <source>
        <dbReference type="ARBA" id="ARBA00049209"/>
    </source>
</evidence>
<comment type="cofactor">
    <cofactor evidence="17">
        <name>Mg(2+)</name>
        <dbReference type="ChEBI" id="CHEBI:18420"/>
    </cofactor>
</comment>
<dbReference type="Proteomes" id="UP000214610">
    <property type="component" value="Unassembled WGS sequence"/>
</dbReference>
<comment type="catalytic activity">
    <reaction evidence="15 17 19">
        <text>(6S)-NADHX + ADP = AMP + phosphate + NADH + H(+)</text>
        <dbReference type="Rhea" id="RHEA:32223"/>
        <dbReference type="ChEBI" id="CHEBI:15378"/>
        <dbReference type="ChEBI" id="CHEBI:43474"/>
        <dbReference type="ChEBI" id="CHEBI:57945"/>
        <dbReference type="ChEBI" id="CHEBI:64074"/>
        <dbReference type="ChEBI" id="CHEBI:456215"/>
        <dbReference type="ChEBI" id="CHEBI:456216"/>
        <dbReference type="EC" id="4.2.1.136"/>
    </reaction>
</comment>
<gene>
    <name evidence="18" type="primary">nnrE</name>
    <name evidence="17" type="synonym">nnrD</name>
    <name evidence="22" type="ORF">ADH67_11045</name>
</gene>
<dbReference type="RefSeq" id="WP_066592277.1">
    <property type="nucleotide sequence ID" value="NZ_CAJTBZ010000025.1"/>
</dbReference>
<keyword evidence="5 18" id="KW-0479">Metal-binding</keyword>
<feature type="binding site" evidence="18">
    <location>
        <position position="121"/>
    </location>
    <ligand>
        <name>K(+)</name>
        <dbReference type="ChEBI" id="CHEBI:29103"/>
    </ligand>
</feature>
<proteinExistence type="inferred from homology"/>
<feature type="binding site" evidence="17">
    <location>
        <position position="253"/>
    </location>
    <ligand>
        <name>(6S)-NADPHX</name>
        <dbReference type="ChEBI" id="CHEBI:64076"/>
    </ligand>
</feature>
<feature type="binding site" evidence="17">
    <location>
        <position position="306"/>
    </location>
    <ligand>
        <name>(6S)-NADPHX</name>
        <dbReference type="ChEBI" id="CHEBI:64076"/>
    </ligand>
</feature>
<comment type="cofactor">
    <cofactor evidence="18 19">
        <name>K(+)</name>
        <dbReference type="ChEBI" id="CHEBI:29103"/>
    </cofactor>
    <text evidence="18 19">Binds 1 potassium ion per subunit.</text>
</comment>
<feature type="binding site" evidence="17">
    <location>
        <position position="426"/>
    </location>
    <ligand>
        <name>(6S)-NADPHX</name>
        <dbReference type="ChEBI" id="CHEBI:64076"/>
    </ligand>
</feature>
<evidence type="ECO:0000256" key="18">
    <source>
        <dbReference type="HAMAP-Rule" id="MF_01966"/>
    </source>
</evidence>
<evidence type="ECO:0000256" key="6">
    <source>
        <dbReference type="ARBA" id="ARBA00022741"/>
    </source>
</evidence>
<dbReference type="InterPro" id="IPR036652">
    <property type="entry name" value="YjeF_N_dom_sf"/>
</dbReference>
<comment type="catalytic activity">
    <reaction evidence="1 18 19">
        <text>(6R)-NADHX = (6S)-NADHX</text>
        <dbReference type="Rhea" id="RHEA:32215"/>
        <dbReference type="ChEBI" id="CHEBI:64074"/>
        <dbReference type="ChEBI" id="CHEBI:64075"/>
        <dbReference type="EC" id="5.1.99.6"/>
    </reaction>
</comment>
<evidence type="ECO:0000313" key="22">
    <source>
        <dbReference type="EMBL" id="OXE45465.1"/>
    </source>
</evidence>
<evidence type="ECO:0000256" key="1">
    <source>
        <dbReference type="ARBA" id="ARBA00000013"/>
    </source>
</evidence>
<evidence type="ECO:0000256" key="9">
    <source>
        <dbReference type="ARBA" id="ARBA00022958"/>
    </source>
</evidence>
<keyword evidence="8 17" id="KW-0521">NADP</keyword>
<evidence type="ECO:0000256" key="10">
    <source>
        <dbReference type="ARBA" id="ARBA00023027"/>
    </source>
</evidence>
<feature type="binding site" evidence="17">
    <location>
        <position position="359"/>
    </location>
    <ligand>
        <name>(6S)-NADPHX</name>
        <dbReference type="ChEBI" id="CHEBI:64076"/>
    </ligand>
</feature>
<reference evidence="23" key="1">
    <citation type="submission" date="2017-05" db="EMBL/GenBank/DDBJ databases">
        <title>Improved OligoMM genomes.</title>
        <authorList>
            <person name="Garzetti D."/>
        </authorList>
    </citation>
    <scope>NUCLEOTIDE SEQUENCE [LARGE SCALE GENOMIC DNA]</scope>
    <source>
        <strain evidence="23">YL45</strain>
    </source>
</reference>
<comment type="function">
    <text evidence="14 19">Bifunctional enzyme that catalyzes the epimerization of the S- and R-forms of NAD(P)HX and the dehydration of the S-form of NAD(P)HX at the expense of ADP, which is converted to AMP. This allows the repair of both epimers of NAD(P)HX, a damaged form of NAD(P)H that is a result of enzymatic or heat-dependent hydration.</text>
</comment>
<keyword evidence="9 18" id="KW-0630">Potassium</keyword>
<dbReference type="InterPro" id="IPR029056">
    <property type="entry name" value="Ribokinase-like"/>
</dbReference>
<evidence type="ECO:0000256" key="3">
    <source>
        <dbReference type="ARBA" id="ARBA00006001"/>
    </source>
</evidence>
<evidence type="ECO:0000256" key="17">
    <source>
        <dbReference type="HAMAP-Rule" id="MF_01965"/>
    </source>
</evidence>
<keyword evidence="13" id="KW-0511">Multifunctional enzyme</keyword>
<dbReference type="AlphaFoldDB" id="A0A227KDJ0"/>
<dbReference type="PROSITE" id="PS51385">
    <property type="entry name" value="YJEF_N"/>
    <property type="match status" value="1"/>
</dbReference>
<evidence type="ECO:0000256" key="7">
    <source>
        <dbReference type="ARBA" id="ARBA00022840"/>
    </source>
</evidence>
<keyword evidence="12 17" id="KW-0456">Lyase</keyword>
<feature type="binding site" evidence="18">
    <location>
        <begin position="57"/>
        <end position="61"/>
    </location>
    <ligand>
        <name>(6S)-NADPHX</name>
        <dbReference type="ChEBI" id="CHEBI:64076"/>
    </ligand>
</feature>
<comment type="similarity">
    <text evidence="3 19">In the N-terminal section; belongs to the NnrE/AIBP family.</text>
</comment>
<organism evidence="22 23">
    <name type="scientific">Turicimonas muris</name>
    <dbReference type="NCBI Taxonomy" id="1796652"/>
    <lineage>
        <taxon>Bacteria</taxon>
        <taxon>Pseudomonadati</taxon>
        <taxon>Pseudomonadota</taxon>
        <taxon>Betaproteobacteria</taxon>
        <taxon>Burkholderiales</taxon>
        <taxon>Sutterellaceae</taxon>
        <taxon>Turicimonas</taxon>
    </lineage>
</organism>
<dbReference type="NCBIfam" id="TIGR00196">
    <property type="entry name" value="yjeF_cterm"/>
    <property type="match status" value="1"/>
</dbReference>
<feature type="binding site" evidence="18">
    <location>
        <position position="154"/>
    </location>
    <ligand>
        <name>(6S)-NADPHX</name>
        <dbReference type="ChEBI" id="CHEBI:64076"/>
    </ligand>
</feature>
<comment type="catalytic activity">
    <reaction evidence="16 17 19">
        <text>(6S)-NADPHX + ADP = AMP + phosphate + NADPH + H(+)</text>
        <dbReference type="Rhea" id="RHEA:32235"/>
        <dbReference type="ChEBI" id="CHEBI:15378"/>
        <dbReference type="ChEBI" id="CHEBI:43474"/>
        <dbReference type="ChEBI" id="CHEBI:57783"/>
        <dbReference type="ChEBI" id="CHEBI:64076"/>
        <dbReference type="ChEBI" id="CHEBI:456215"/>
        <dbReference type="ChEBI" id="CHEBI:456216"/>
        <dbReference type="EC" id="4.2.1.136"/>
    </reaction>
</comment>
<dbReference type="InterPro" id="IPR000631">
    <property type="entry name" value="CARKD"/>
</dbReference>
<feature type="domain" description="YjeF C-terminal" evidence="20">
    <location>
        <begin position="218"/>
        <end position="480"/>
    </location>
</feature>
<dbReference type="Pfam" id="PF01256">
    <property type="entry name" value="Carb_kinase"/>
    <property type="match status" value="1"/>
</dbReference>
<dbReference type="InterPro" id="IPR030677">
    <property type="entry name" value="Nnr"/>
</dbReference>
<comment type="similarity">
    <text evidence="17">Belongs to the NnrD/CARKD family.</text>
</comment>
<dbReference type="HAMAP" id="MF_01965">
    <property type="entry name" value="NADHX_dehydratase"/>
    <property type="match status" value="1"/>
</dbReference>
<dbReference type="Gene3D" id="3.40.1190.20">
    <property type="match status" value="1"/>
</dbReference>
<keyword evidence="23" id="KW-1185">Reference proteome</keyword>
<comment type="similarity">
    <text evidence="4 19">In the C-terminal section; belongs to the NnrD/CARKD family.</text>
</comment>
<comment type="catalytic activity">
    <reaction evidence="2 18 19">
        <text>(6R)-NADPHX = (6S)-NADPHX</text>
        <dbReference type="Rhea" id="RHEA:32227"/>
        <dbReference type="ChEBI" id="CHEBI:64076"/>
        <dbReference type="ChEBI" id="CHEBI:64077"/>
        <dbReference type="EC" id="5.1.99.6"/>
    </reaction>
</comment>
<evidence type="ECO:0000256" key="19">
    <source>
        <dbReference type="PIRNR" id="PIRNR017184"/>
    </source>
</evidence>
<keyword evidence="11 18" id="KW-0413">Isomerase</keyword>
<dbReference type="PANTHER" id="PTHR12592:SF0">
    <property type="entry name" value="ATP-DEPENDENT (S)-NAD(P)H-HYDRATE DEHYDRATASE"/>
    <property type="match status" value="1"/>
</dbReference>
<dbReference type="InterPro" id="IPR004443">
    <property type="entry name" value="YjeF_N_dom"/>
</dbReference>
<evidence type="ECO:0000256" key="5">
    <source>
        <dbReference type="ARBA" id="ARBA00022723"/>
    </source>
</evidence>